<sequence length="296" mass="30395">MKALVLAERSDAARELAAGARTMADEVVLVAIDGLEVADGTADKIVRIALPAGAVYDDAAATVASVFDAEQPGVVLVEPTRHLKSIAGRVAAHAGTAVITDVMEFAADGAKSLYFGGVAERVQKPVTDVAVYTVAAGAFEGAEPSGANAVEDAAWVAPAVALELVDSKPRELSGVDLNKADVVVAAGRGFAEEAELDLARALCDKIGAGLACSRPLTEGVDWLPTELYVGVSGLMLSPKVYVACGISGQMQHMVGCNRAGTMFAVNKDKNAPIFKQCDYGLVGDVEDVLPALAAAL</sequence>
<feature type="binding site" evidence="6">
    <location>
        <begin position="213"/>
        <end position="214"/>
    </location>
    <ligand>
        <name>FAD</name>
        <dbReference type="ChEBI" id="CHEBI:57692"/>
    </ligand>
</feature>
<dbReference type="RefSeq" id="WP_185905079.1">
    <property type="nucleotide sequence ID" value="NZ_JACMSE010000004.1"/>
</dbReference>
<keyword evidence="10" id="KW-1185">Reference proteome</keyword>
<dbReference type="Pfam" id="PF00766">
    <property type="entry name" value="ETF_alpha"/>
    <property type="match status" value="1"/>
</dbReference>
<comment type="similarity">
    <text evidence="1">Belongs to the ETF alpha-subunit/FixB family.</text>
</comment>
<comment type="cofactor">
    <cofactor evidence="6">
        <name>FAD</name>
        <dbReference type="ChEBI" id="CHEBI:57692"/>
    </cofactor>
    <text evidence="6">Binds 1 FAD per dimer.</text>
</comment>
<feature type="domain" description="Electron transfer flavoprotein alpha subunit C-terminal" evidence="7">
    <location>
        <begin position="176"/>
        <end position="256"/>
    </location>
</feature>
<comment type="subunit">
    <text evidence="2">Heterodimer of an alpha and a beta subunit.</text>
</comment>
<evidence type="ECO:0000313" key="9">
    <source>
        <dbReference type="EMBL" id="MBC2889211.1"/>
    </source>
</evidence>
<dbReference type="InterPro" id="IPR014730">
    <property type="entry name" value="ETF_a/b_N"/>
</dbReference>
<dbReference type="GO" id="GO:0050660">
    <property type="term" value="F:flavin adenine dinucleotide binding"/>
    <property type="evidence" value="ECO:0007669"/>
    <property type="project" value="InterPro"/>
</dbReference>
<dbReference type="SUPFAM" id="SSF52402">
    <property type="entry name" value="Adenine nucleotide alpha hydrolases-like"/>
    <property type="match status" value="1"/>
</dbReference>
<evidence type="ECO:0000259" key="7">
    <source>
        <dbReference type="Pfam" id="PF00766"/>
    </source>
</evidence>
<feature type="binding site" evidence="6">
    <location>
        <position position="266"/>
    </location>
    <ligand>
        <name>FAD</name>
        <dbReference type="ChEBI" id="CHEBI:57692"/>
    </ligand>
</feature>
<dbReference type="InterPro" id="IPR029035">
    <property type="entry name" value="DHS-like_NAD/FAD-binding_dom"/>
</dbReference>
<feature type="binding site" evidence="6">
    <location>
        <position position="188"/>
    </location>
    <ligand>
        <name>FAD</name>
        <dbReference type="ChEBI" id="CHEBI:57692"/>
    </ligand>
</feature>
<dbReference type="GO" id="GO:0033539">
    <property type="term" value="P:fatty acid beta-oxidation using acyl-CoA dehydrogenase"/>
    <property type="evidence" value="ECO:0007669"/>
    <property type="project" value="TreeGrafter"/>
</dbReference>
<dbReference type="EMBL" id="JACMSE010000004">
    <property type="protein sequence ID" value="MBC2889211.1"/>
    <property type="molecule type" value="Genomic_DNA"/>
</dbReference>
<dbReference type="AlphaFoldDB" id="A0A842JFE9"/>
<dbReference type="PANTHER" id="PTHR43153:SF1">
    <property type="entry name" value="ELECTRON TRANSFER FLAVOPROTEIN SUBUNIT ALPHA, MITOCHONDRIAL"/>
    <property type="match status" value="1"/>
</dbReference>
<dbReference type="Gene3D" id="3.40.50.1220">
    <property type="entry name" value="TPP-binding domain"/>
    <property type="match status" value="1"/>
</dbReference>
<evidence type="ECO:0000313" key="10">
    <source>
        <dbReference type="Proteomes" id="UP000587396"/>
    </source>
</evidence>
<proteinExistence type="inferred from homology"/>
<keyword evidence="4" id="KW-0285">Flavoprotein</keyword>
<evidence type="ECO:0000256" key="1">
    <source>
        <dbReference type="ARBA" id="ARBA00005817"/>
    </source>
</evidence>
<evidence type="ECO:0000256" key="5">
    <source>
        <dbReference type="ARBA" id="ARBA00025649"/>
    </source>
</evidence>
<accession>A0A842JFE9</accession>
<dbReference type="FunFam" id="3.40.50.1220:FF:000004">
    <property type="entry name" value="Electron transfer flavoprotein"/>
    <property type="match status" value="1"/>
</dbReference>
<dbReference type="Gene3D" id="3.40.50.620">
    <property type="entry name" value="HUPs"/>
    <property type="match status" value="1"/>
</dbReference>
<feature type="binding site" evidence="6">
    <location>
        <begin position="245"/>
        <end position="252"/>
    </location>
    <ligand>
        <name>FAD</name>
        <dbReference type="ChEBI" id="CHEBI:57692"/>
    </ligand>
</feature>
<dbReference type="GO" id="GO:0009055">
    <property type="term" value="F:electron transfer activity"/>
    <property type="evidence" value="ECO:0007669"/>
    <property type="project" value="InterPro"/>
</dbReference>
<evidence type="ECO:0000256" key="3">
    <source>
        <dbReference type="ARBA" id="ARBA00022448"/>
    </source>
</evidence>
<keyword evidence="3" id="KW-0813">Transport</keyword>
<protein>
    <submittedName>
        <fullName evidence="9">Electron transfer flavoprotein subunit alpha/FixB family protein</fullName>
    </submittedName>
</protein>
<dbReference type="InterPro" id="IPR014731">
    <property type="entry name" value="ETF_asu_C"/>
</dbReference>
<gene>
    <name evidence="9" type="ORF">H7313_07605</name>
</gene>
<reference evidence="9 10" key="1">
    <citation type="submission" date="2020-08" db="EMBL/GenBank/DDBJ databases">
        <authorList>
            <person name="Liu C."/>
            <person name="Sun Q."/>
        </authorList>
    </citation>
    <scope>NUCLEOTIDE SEQUENCE [LARGE SCALE GENOMIC DNA]</scope>
    <source>
        <strain evidence="9 10">N22</strain>
    </source>
</reference>
<name>A0A842JFE9_9ACTN</name>
<dbReference type="InterPro" id="IPR014729">
    <property type="entry name" value="Rossmann-like_a/b/a_fold"/>
</dbReference>
<dbReference type="PIRSF" id="PIRSF000089">
    <property type="entry name" value="Electra_flavoP_a"/>
    <property type="match status" value="1"/>
</dbReference>
<dbReference type="SUPFAM" id="SSF52467">
    <property type="entry name" value="DHS-like NAD/FAD-binding domain"/>
    <property type="match status" value="1"/>
</dbReference>
<dbReference type="PANTHER" id="PTHR43153">
    <property type="entry name" value="ELECTRON TRANSFER FLAVOPROTEIN ALPHA"/>
    <property type="match status" value="1"/>
</dbReference>
<evidence type="ECO:0000256" key="4">
    <source>
        <dbReference type="ARBA" id="ARBA00022630"/>
    </source>
</evidence>
<dbReference type="Pfam" id="PF01012">
    <property type="entry name" value="ETF"/>
    <property type="match status" value="1"/>
</dbReference>
<organism evidence="9 10">
    <name type="scientific">Gordonibacter massiliensis</name>
    <name type="common">ex Traore et al. 2017</name>
    <dbReference type="NCBI Taxonomy" id="1841863"/>
    <lineage>
        <taxon>Bacteria</taxon>
        <taxon>Bacillati</taxon>
        <taxon>Actinomycetota</taxon>
        <taxon>Coriobacteriia</taxon>
        <taxon>Eggerthellales</taxon>
        <taxon>Eggerthellaceae</taxon>
        <taxon>Gordonibacter</taxon>
    </lineage>
</organism>
<feature type="domain" description="Electron transfer flavoprotein alpha/beta-subunit N-terminal" evidence="8">
    <location>
        <begin position="11"/>
        <end position="151"/>
    </location>
</feature>
<evidence type="ECO:0000256" key="6">
    <source>
        <dbReference type="PIRSR" id="PIRSR000089-1"/>
    </source>
</evidence>
<keyword evidence="6" id="KW-0274">FAD</keyword>
<comment type="function">
    <text evidence="5">The electron transfer flavoprotein serves as a specific electron acceptor for other dehydrogenases. It transfers the electrons to the main respiratory chain via ETF-ubiquinone oxidoreductase (ETF dehydrogenase).</text>
</comment>
<evidence type="ECO:0000259" key="8">
    <source>
        <dbReference type="Pfam" id="PF01012"/>
    </source>
</evidence>
<comment type="caution">
    <text evidence="9">The sequence shown here is derived from an EMBL/GenBank/DDBJ whole genome shotgun (WGS) entry which is preliminary data.</text>
</comment>
<dbReference type="InterPro" id="IPR001308">
    <property type="entry name" value="ETF_a/FixB"/>
</dbReference>
<dbReference type="Proteomes" id="UP000587396">
    <property type="component" value="Unassembled WGS sequence"/>
</dbReference>
<evidence type="ECO:0000256" key="2">
    <source>
        <dbReference type="ARBA" id="ARBA00011355"/>
    </source>
</evidence>